<dbReference type="InterPro" id="IPR011009">
    <property type="entry name" value="Kinase-like_dom_sf"/>
</dbReference>
<dbReference type="InterPro" id="IPR051824">
    <property type="entry name" value="LRR_Rcpt-Like_S/T_Kinase"/>
</dbReference>
<dbReference type="Gene3D" id="1.10.510.10">
    <property type="entry name" value="Transferase(Phosphotransferase) domain 1"/>
    <property type="match status" value="1"/>
</dbReference>
<evidence type="ECO:0000313" key="1">
    <source>
        <dbReference type="EMBL" id="KAF9619078.1"/>
    </source>
</evidence>
<dbReference type="OrthoDB" id="1938112at2759"/>
<name>A0A835IP04_9MAGN</name>
<dbReference type="PANTHER" id="PTHR48006:SF81">
    <property type="entry name" value="PROTEIN KINASE DOMAIN-CONTAINING PROTEIN"/>
    <property type="match status" value="1"/>
</dbReference>
<protein>
    <submittedName>
        <fullName evidence="1">Uncharacterized protein</fullName>
    </submittedName>
</protein>
<reference evidence="1 2" key="1">
    <citation type="submission" date="2020-10" db="EMBL/GenBank/DDBJ databases">
        <title>The Coptis chinensis genome and diversification of protoberbering-type alkaloids.</title>
        <authorList>
            <person name="Wang B."/>
            <person name="Shu S."/>
            <person name="Song C."/>
            <person name="Liu Y."/>
        </authorList>
    </citation>
    <scope>NUCLEOTIDE SEQUENCE [LARGE SCALE GENOMIC DNA]</scope>
    <source>
        <strain evidence="1">HL-2020</strain>
        <tissue evidence="1">Leaf</tissue>
    </source>
</reference>
<dbReference type="EMBL" id="JADFTS010000002">
    <property type="protein sequence ID" value="KAF9619078.1"/>
    <property type="molecule type" value="Genomic_DNA"/>
</dbReference>
<dbReference type="PANTHER" id="PTHR48006">
    <property type="entry name" value="LEUCINE-RICH REPEAT-CONTAINING PROTEIN DDB_G0281931-RELATED"/>
    <property type="match status" value="1"/>
</dbReference>
<organism evidence="1 2">
    <name type="scientific">Coptis chinensis</name>
    <dbReference type="NCBI Taxonomy" id="261450"/>
    <lineage>
        <taxon>Eukaryota</taxon>
        <taxon>Viridiplantae</taxon>
        <taxon>Streptophyta</taxon>
        <taxon>Embryophyta</taxon>
        <taxon>Tracheophyta</taxon>
        <taxon>Spermatophyta</taxon>
        <taxon>Magnoliopsida</taxon>
        <taxon>Ranunculales</taxon>
        <taxon>Ranunculaceae</taxon>
        <taxon>Coptidoideae</taxon>
        <taxon>Coptis</taxon>
    </lineage>
</organism>
<dbReference type="Proteomes" id="UP000631114">
    <property type="component" value="Unassembled WGS sequence"/>
</dbReference>
<comment type="caution">
    <text evidence="1">The sequence shown here is derived from an EMBL/GenBank/DDBJ whole genome shotgun (WGS) entry which is preliminary data.</text>
</comment>
<sequence>MAQEYAMRGYLTDKSDVDSFGVVALEIVSGKSNTSYRLKEECIYLLDWALVLQEKGELMELVDPRLESNYIKEEVLGMINVALLCTNSSPTLRPMMSSVVSMLEGQIAVQKVASCSVFPKDDMKFKAIRTGTNRS</sequence>
<gene>
    <name evidence="1" type="ORF">IFM89_005092</name>
</gene>
<accession>A0A835IP04</accession>
<proteinExistence type="predicted"/>
<evidence type="ECO:0000313" key="2">
    <source>
        <dbReference type="Proteomes" id="UP000631114"/>
    </source>
</evidence>
<dbReference type="SUPFAM" id="SSF56112">
    <property type="entry name" value="Protein kinase-like (PK-like)"/>
    <property type="match status" value="1"/>
</dbReference>
<keyword evidence="2" id="KW-1185">Reference proteome</keyword>
<dbReference type="AlphaFoldDB" id="A0A835IP04"/>